<proteinExistence type="predicted"/>
<evidence type="ECO:0000313" key="2">
    <source>
        <dbReference type="EMBL" id="ABC67364.1"/>
    </source>
</evidence>
<dbReference type="EMBL" id="DQ322650">
    <property type="protein sequence ID" value="ABC67364.1"/>
    <property type="molecule type" value="Genomic_DNA"/>
</dbReference>
<geneLocation type="plasmid" evidence="2">
    <name>pRL2</name>
</geneLocation>
<feature type="region of interest" description="Disordered" evidence="1">
    <location>
        <begin position="1"/>
        <end position="28"/>
    </location>
</feature>
<dbReference type="RefSeq" id="WP_011475427.1">
    <property type="nucleotide sequence ID" value="NC_007927.1"/>
</dbReference>
<dbReference type="AlphaFoldDB" id="Q2LEV1"/>
<reference evidence="2" key="1">
    <citation type="journal article" date="2006" name="Appl. Environ. Microbiol.">
        <title>Diversity of telomere palindromic sequences and replication genes among Streptomyces linear plasmids.</title>
        <authorList>
            <person name="Zhang R."/>
            <person name="Yang Y."/>
            <person name="Fang P."/>
            <person name="Jiang C."/>
            <person name="Xu L."/>
            <person name="Zhu Y."/>
            <person name="Shen M."/>
            <person name="Xia H."/>
            <person name="Zhao J."/>
            <person name="Chen T."/>
            <person name="Qin Z."/>
        </authorList>
    </citation>
    <scope>NUCLEOTIDE SEQUENCE</scope>
    <source>
        <strain evidence="2">44414</strain>
        <plasmid evidence="2">pRL2</plasmid>
    </source>
</reference>
<protein>
    <submittedName>
        <fullName evidence="2">Uncharacterized protein</fullName>
    </submittedName>
</protein>
<sequence length="100" mass="11098">MSTRRNRYGAAADRTKKVPKAPDASKARVRTEPIRVTLDLKPKQHAELKRWCNGAAVDTGLPEVALAPVLRILGELLTDPKDTSVAERVKEILTERAEQL</sequence>
<evidence type="ECO:0000256" key="1">
    <source>
        <dbReference type="SAM" id="MobiDB-lite"/>
    </source>
</evidence>
<name>Q2LEV1_9ACTN</name>
<gene>
    <name evidence="2" type="ORF">pRL2.2</name>
</gene>
<organism evidence="2">
    <name type="scientific">Streptomyces sp. 44414</name>
    <dbReference type="NCBI Taxonomy" id="364103"/>
    <lineage>
        <taxon>Bacteria</taxon>
        <taxon>Bacillati</taxon>
        <taxon>Actinomycetota</taxon>
        <taxon>Actinomycetes</taxon>
        <taxon>Kitasatosporales</taxon>
        <taxon>Streptomycetaceae</taxon>
        <taxon>Streptomyces</taxon>
    </lineage>
</organism>
<keyword evidence="2" id="KW-0614">Plasmid</keyword>
<accession>Q2LEV1</accession>